<evidence type="ECO:0000256" key="5">
    <source>
        <dbReference type="SAM" id="MobiDB-lite"/>
    </source>
</evidence>
<dbReference type="PANTHER" id="PTHR43133">
    <property type="entry name" value="RNA POLYMERASE ECF-TYPE SIGMA FACTO"/>
    <property type="match status" value="1"/>
</dbReference>
<dbReference type="SUPFAM" id="SSF88946">
    <property type="entry name" value="Sigma2 domain of RNA polymerase sigma factors"/>
    <property type="match status" value="1"/>
</dbReference>
<dbReference type="Pfam" id="PF08281">
    <property type="entry name" value="Sigma70_r4_2"/>
    <property type="match status" value="1"/>
</dbReference>
<keyword evidence="2" id="KW-0805">Transcription regulation</keyword>
<evidence type="ECO:0000256" key="1">
    <source>
        <dbReference type="ARBA" id="ARBA00010641"/>
    </source>
</evidence>
<comment type="caution">
    <text evidence="8">The sequence shown here is derived from an EMBL/GenBank/DDBJ whole genome shotgun (WGS) entry which is preliminary data.</text>
</comment>
<dbReference type="Pfam" id="PF04542">
    <property type="entry name" value="Sigma70_r2"/>
    <property type="match status" value="1"/>
</dbReference>
<dbReference type="InterPro" id="IPR007627">
    <property type="entry name" value="RNA_pol_sigma70_r2"/>
</dbReference>
<dbReference type="Gene3D" id="1.10.10.10">
    <property type="entry name" value="Winged helix-like DNA-binding domain superfamily/Winged helix DNA-binding domain"/>
    <property type="match status" value="1"/>
</dbReference>
<accession>A0ABU7FX24</accession>
<dbReference type="EMBL" id="JAYWVC010000433">
    <property type="protein sequence ID" value="MED7828599.1"/>
    <property type="molecule type" value="Genomic_DNA"/>
</dbReference>
<dbReference type="PANTHER" id="PTHR43133:SF59">
    <property type="entry name" value="ECF RNA POLYMERASE SIGMA FACTOR SIGR"/>
    <property type="match status" value="1"/>
</dbReference>
<evidence type="ECO:0000313" key="9">
    <source>
        <dbReference type="Proteomes" id="UP001333996"/>
    </source>
</evidence>
<reference evidence="8" key="1">
    <citation type="submission" date="2024-01" db="EMBL/GenBank/DDBJ databases">
        <title>First draft genome sequence data of TA4-1, the type strain of Gram-positive actinobacterium Streptomyces chiangmaiensis.</title>
        <authorList>
            <person name="Yasawong M."/>
            <person name="Nantapong N."/>
        </authorList>
    </citation>
    <scope>NUCLEOTIDE SEQUENCE</scope>
    <source>
        <strain evidence="8">TA4-1</strain>
    </source>
</reference>
<dbReference type="InterPro" id="IPR013249">
    <property type="entry name" value="RNA_pol_sigma70_r4_t2"/>
</dbReference>
<evidence type="ECO:0000256" key="2">
    <source>
        <dbReference type="ARBA" id="ARBA00023015"/>
    </source>
</evidence>
<feature type="region of interest" description="Disordered" evidence="5">
    <location>
        <begin position="111"/>
        <end position="137"/>
    </location>
</feature>
<evidence type="ECO:0000259" key="7">
    <source>
        <dbReference type="Pfam" id="PF08281"/>
    </source>
</evidence>
<keyword evidence="4" id="KW-0804">Transcription</keyword>
<name>A0ABU7FX24_9ACTN</name>
<comment type="similarity">
    <text evidence="1">Belongs to the sigma-70 factor family. ECF subfamily.</text>
</comment>
<keyword evidence="9" id="KW-1185">Reference proteome</keyword>
<proteinExistence type="inferred from homology"/>
<dbReference type="InterPro" id="IPR039425">
    <property type="entry name" value="RNA_pol_sigma-70-like"/>
</dbReference>
<protein>
    <submittedName>
        <fullName evidence="8">Sigma-70 family RNA polymerase sigma factor</fullName>
    </submittedName>
</protein>
<dbReference type="RefSeq" id="WP_329512934.1">
    <property type="nucleotide sequence ID" value="NZ_BAAAYZ010000301.1"/>
</dbReference>
<dbReference type="InterPro" id="IPR014284">
    <property type="entry name" value="RNA_pol_sigma-70_dom"/>
</dbReference>
<dbReference type="CDD" id="cd06171">
    <property type="entry name" value="Sigma70_r4"/>
    <property type="match status" value="1"/>
</dbReference>
<dbReference type="InterPro" id="IPR036388">
    <property type="entry name" value="WH-like_DNA-bd_sf"/>
</dbReference>
<evidence type="ECO:0000313" key="8">
    <source>
        <dbReference type="EMBL" id="MED7828599.1"/>
    </source>
</evidence>
<sequence>MLQQDRRIPVTEGTDYEIATPLNTGTLIGAPTAAPDPAELVELFQRVAMPFIDRLYAAAVQMTRDRRDAEDLIQETYLRAFDAFGSLTWQTDPRMWLFRVLADTACDACGERQRPARSSSPTRRPIGRLSGTGRPTLHVPQTAQAQALGRLSDHAVKVALQQLPLKLAIVVYLAYVEDFSHVEIAEILSIPASTAKSRLHYGRRCLQGLLTDAARQRGLLSRTINGSVEASVTS</sequence>
<feature type="domain" description="RNA polymerase sigma-70 region 2" evidence="6">
    <location>
        <begin position="53"/>
        <end position="114"/>
    </location>
</feature>
<evidence type="ECO:0000256" key="4">
    <source>
        <dbReference type="ARBA" id="ARBA00023163"/>
    </source>
</evidence>
<dbReference type="InterPro" id="IPR013324">
    <property type="entry name" value="RNA_pol_sigma_r3/r4-like"/>
</dbReference>
<evidence type="ECO:0000259" key="6">
    <source>
        <dbReference type="Pfam" id="PF04542"/>
    </source>
</evidence>
<organism evidence="8 9">
    <name type="scientific">Streptomyces chiangmaiensis</name>
    <dbReference type="NCBI Taxonomy" id="766497"/>
    <lineage>
        <taxon>Bacteria</taxon>
        <taxon>Bacillati</taxon>
        <taxon>Actinomycetota</taxon>
        <taxon>Actinomycetes</taxon>
        <taxon>Kitasatosporales</taxon>
        <taxon>Streptomycetaceae</taxon>
        <taxon>Streptomyces</taxon>
    </lineage>
</organism>
<dbReference type="Gene3D" id="1.10.1740.10">
    <property type="match status" value="1"/>
</dbReference>
<dbReference type="NCBIfam" id="TIGR02937">
    <property type="entry name" value="sigma70-ECF"/>
    <property type="match status" value="1"/>
</dbReference>
<dbReference type="Proteomes" id="UP001333996">
    <property type="component" value="Unassembled WGS sequence"/>
</dbReference>
<keyword evidence="3" id="KW-0731">Sigma factor</keyword>
<evidence type="ECO:0000256" key="3">
    <source>
        <dbReference type="ARBA" id="ARBA00023082"/>
    </source>
</evidence>
<dbReference type="InterPro" id="IPR013325">
    <property type="entry name" value="RNA_pol_sigma_r2"/>
</dbReference>
<gene>
    <name evidence="8" type="ORF">VXC91_43890</name>
</gene>
<feature type="domain" description="RNA polymerase sigma factor 70 region 4 type 2" evidence="7">
    <location>
        <begin position="156"/>
        <end position="206"/>
    </location>
</feature>
<dbReference type="SUPFAM" id="SSF88659">
    <property type="entry name" value="Sigma3 and sigma4 domains of RNA polymerase sigma factors"/>
    <property type="match status" value="1"/>
</dbReference>